<dbReference type="EMBL" id="JANRMS010000029">
    <property type="protein sequence ID" value="KAJ3549175.1"/>
    <property type="molecule type" value="Genomic_DNA"/>
</dbReference>
<organism evidence="1 2">
    <name type="scientific">Fusarium decemcellulare</name>
    <dbReference type="NCBI Taxonomy" id="57161"/>
    <lineage>
        <taxon>Eukaryota</taxon>
        <taxon>Fungi</taxon>
        <taxon>Dikarya</taxon>
        <taxon>Ascomycota</taxon>
        <taxon>Pezizomycotina</taxon>
        <taxon>Sordariomycetes</taxon>
        <taxon>Hypocreomycetidae</taxon>
        <taxon>Hypocreales</taxon>
        <taxon>Nectriaceae</taxon>
        <taxon>Fusarium</taxon>
        <taxon>Fusarium decemcellulare species complex</taxon>
    </lineage>
</organism>
<evidence type="ECO:0000313" key="1">
    <source>
        <dbReference type="EMBL" id="KAJ3549175.1"/>
    </source>
</evidence>
<gene>
    <name evidence="1" type="ORF">NM208_g626</name>
</gene>
<dbReference type="Proteomes" id="UP001148629">
    <property type="component" value="Unassembled WGS sequence"/>
</dbReference>
<sequence length="323" mass="35492">MSPPSSRIKTRFLILSDTHGDALPPHLQPNTPVDVAIHCGDLTEGSTLDEYRATLKLLKSIPATLKIVIGGNHDFTLDTPAFMKIIGDAHSSISPDLIKANFGDFGEARAMLQQDPDITYLDEGVHQFVLSNGALLRVYASPYTPSNSNWGFIYHPDQDHGWNIPAVDVAITHGPPHGILDHTDSKTRAGCPQLFGAIAHAKPQIHCFGHIHEGWGARLITWRKEIPENPTHFTAIDNENSVAIASLESLNPARFDTPEIVKGKKALTDALTSQKVFITSHCTEDVVPLRAGEQTLFVNASIQGPREEPFQFPWVVDIELERA</sequence>
<name>A0ACC1SYV7_9HYPO</name>
<comment type="caution">
    <text evidence="1">The sequence shown here is derived from an EMBL/GenBank/DDBJ whole genome shotgun (WGS) entry which is preliminary data.</text>
</comment>
<reference evidence="1" key="1">
    <citation type="submission" date="2022-08" db="EMBL/GenBank/DDBJ databases">
        <title>Genome Sequence of Fusarium decemcellulare.</title>
        <authorList>
            <person name="Buettner E."/>
        </authorList>
    </citation>
    <scope>NUCLEOTIDE SEQUENCE</scope>
    <source>
        <strain evidence="1">Babe19</strain>
    </source>
</reference>
<evidence type="ECO:0000313" key="2">
    <source>
        <dbReference type="Proteomes" id="UP001148629"/>
    </source>
</evidence>
<accession>A0ACC1SYV7</accession>
<keyword evidence="2" id="KW-1185">Reference proteome</keyword>
<proteinExistence type="predicted"/>
<protein>
    <submittedName>
        <fullName evidence="1">Uncharacterized protein</fullName>
    </submittedName>
</protein>